<reference evidence="1 2" key="1">
    <citation type="submission" date="2019-04" db="EMBL/GenBank/DDBJ databases">
        <title>Genome sequence of Streptococcus mitis strain ColumbLawn.</title>
        <authorList>
            <person name="Mungovan B.A."/>
            <person name="Maclea K.S."/>
        </authorList>
    </citation>
    <scope>NUCLEOTIDE SEQUENCE [LARGE SCALE GENOMIC DNA]</scope>
    <source>
        <strain evidence="1 2">ColumbLawn</strain>
    </source>
</reference>
<accession>A0A4U1KWN4</accession>
<dbReference type="EMBL" id="SWFJ01000021">
    <property type="protein sequence ID" value="TKD48712.1"/>
    <property type="molecule type" value="Genomic_DNA"/>
</dbReference>
<gene>
    <name evidence="1" type="ORF">FBF73_09705</name>
</gene>
<name>A0A4U1KWN4_STRMT</name>
<proteinExistence type="predicted"/>
<dbReference type="AlphaFoldDB" id="A0A4U1KWN4"/>
<feature type="non-terminal residue" evidence="1">
    <location>
        <position position="81"/>
    </location>
</feature>
<evidence type="ECO:0000313" key="1">
    <source>
        <dbReference type="EMBL" id="TKD48712.1"/>
    </source>
</evidence>
<sequence>MFTTLHSDLKSSRDNLKSEIELLNTIKDKVSDLVSYSGSSHTSTVMNYNFLMNQVKNLDNSIIQYESNHASQDLVAFKELL</sequence>
<protein>
    <submittedName>
        <fullName evidence="1">Uncharacterized protein</fullName>
    </submittedName>
</protein>
<comment type="caution">
    <text evidence="1">The sequence shown here is derived from an EMBL/GenBank/DDBJ whole genome shotgun (WGS) entry which is preliminary data.</text>
</comment>
<organism evidence="1 2">
    <name type="scientific">Streptococcus mitis</name>
    <dbReference type="NCBI Taxonomy" id="28037"/>
    <lineage>
        <taxon>Bacteria</taxon>
        <taxon>Bacillati</taxon>
        <taxon>Bacillota</taxon>
        <taxon>Bacilli</taxon>
        <taxon>Lactobacillales</taxon>
        <taxon>Streptococcaceae</taxon>
        <taxon>Streptococcus</taxon>
        <taxon>Streptococcus mitis group</taxon>
    </lineage>
</organism>
<evidence type="ECO:0000313" key="2">
    <source>
        <dbReference type="Proteomes" id="UP000309542"/>
    </source>
</evidence>
<dbReference type="Proteomes" id="UP000309542">
    <property type="component" value="Unassembled WGS sequence"/>
</dbReference>